<dbReference type="Pfam" id="PF03992">
    <property type="entry name" value="ABM"/>
    <property type="match status" value="1"/>
</dbReference>
<dbReference type="InterPro" id="IPR011008">
    <property type="entry name" value="Dimeric_a/b-barrel"/>
</dbReference>
<dbReference type="SUPFAM" id="SSF54909">
    <property type="entry name" value="Dimeric alpha+beta barrel"/>
    <property type="match status" value="1"/>
</dbReference>
<gene>
    <name evidence="3" type="ORF">ACFFVD_03360</name>
</gene>
<reference evidence="3 4" key="1">
    <citation type="submission" date="2024-09" db="EMBL/GenBank/DDBJ databases">
        <authorList>
            <person name="Sun Q."/>
            <person name="Mori K."/>
        </authorList>
    </citation>
    <scope>NUCLEOTIDE SEQUENCE [LARGE SCALE GENOMIC DNA]</scope>
    <source>
        <strain evidence="3 4">CCM 7659</strain>
    </source>
</reference>
<keyword evidence="4" id="KW-1185">Reference proteome</keyword>
<dbReference type="InterPro" id="IPR007138">
    <property type="entry name" value="ABM_dom"/>
</dbReference>
<accession>A0ABV5JM69</accession>
<feature type="region of interest" description="Disordered" evidence="1">
    <location>
        <begin position="92"/>
        <end position="112"/>
    </location>
</feature>
<evidence type="ECO:0000256" key="1">
    <source>
        <dbReference type="SAM" id="MobiDB-lite"/>
    </source>
</evidence>
<keyword evidence="3" id="KW-0560">Oxidoreductase</keyword>
<dbReference type="GO" id="GO:0004497">
    <property type="term" value="F:monooxygenase activity"/>
    <property type="evidence" value="ECO:0007669"/>
    <property type="project" value="UniProtKB-KW"/>
</dbReference>
<evidence type="ECO:0000313" key="3">
    <source>
        <dbReference type="EMBL" id="MFB9258833.1"/>
    </source>
</evidence>
<comment type="caution">
    <text evidence="3">The sequence shown here is derived from an EMBL/GenBank/DDBJ whole genome shotgun (WGS) entry which is preliminary data.</text>
</comment>
<evidence type="ECO:0000259" key="2">
    <source>
        <dbReference type="PROSITE" id="PS51725"/>
    </source>
</evidence>
<dbReference type="EMBL" id="JBHMDY010000002">
    <property type="protein sequence ID" value="MFB9258833.1"/>
    <property type="molecule type" value="Genomic_DNA"/>
</dbReference>
<dbReference type="PROSITE" id="PS51725">
    <property type="entry name" value="ABM"/>
    <property type="match status" value="1"/>
</dbReference>
<evidence type="ECO:0000313" key="4">
    <source>
        <dbReference type="Proteomes" id="UP001589700"/>
    </source>
</evidence>
<keyword evidence="3" id="KW-0503">Monooxygenase</keyword>
<dbReference type="RefSeq" id="WP_182631998.1">
    <property type="nucleotide sequence ID" value="NZ_JAALDM010000107.1"/>
</dbReference>
<name>A0ABV5JM69_9ACTN</name>
<dbReference type="EC" id="1.-.-.-" evidence="3"/>
<organism evidence="3 4">
    <name type="scientific">Dietzia aerolata</name>
    <dbReference type="NCBI Taxonomy" id="595984"/>
    <lineage>
        <taxon>Bacteria</taxon>
        <taxon>Bacillati</taxon>
        <taxon>Actinomycetota</taxon>
        <taxon>Actinomycetes</taxon>
        <taxon>Mycobacteriales</taxon>
        <taxon>Dietziaceae</taxon>
        <taxon>Dietzia</taxon>
    </lineage>
</organism>
<feature type="domain" description="ABM" evidence="2">
    <location>
        <begin position="8"/>
        <end position="97"/>
    </location>
</feature>
<protein>
    <submittedName>
        <fullName evidence="3">Quinol monooxygenase</fullName>
        <ecNumber evidence="3">1.-.-.-</ecNumber>
    </submittedName>
</protein>
<proteinExistence type="predicted"/>
<dbReference type="Gene3D" id="3.30.70.100">
    <property type="match status" value="1"/>
</dbReference>
<dbReference type="Proteomes" id="UP001589700">
    <property type="component" value="Unassembled WGS sequence"/>
</dbReference>
<sequence length="112" mass="12471">MSSGPSAHALILRHRAVKGKRDELVEVWRRNMPEAVSANDGHVDYVLCASYSDPDELLIFQHYRDAGAAQQFLGNPAYLRYLEESRHLLTGPPEVEPVEPLWSKGSAASQAQ</sequence>